<dbReference type="InterPro" id="IPR050169">
    <property type="entry name" value="Krueppel_C2H2_ZnF"/>
</dbReference>
<dbReference type="SMART" id="SM00349">
    <property type="entry name" value="KRAB"/>
    <property type="match status" value="1"/>
</dbReference>
<keyword evidence="2" id="KW-1185">Reference proteome</keyword>
<dbReference type="RefSeq" id="XP_008570659.1">
    <property type="nucleotide sequence ID" value="XM_008572437.1"/>
</dbReference>
<dbReference type="SUPFAM" id="SSF109640">
    <property type="entry name" value="KRAB domain (Kruppel-associated box)"/>
    <property type="match status" value="1"/>
</dbReference>
<organism evidence="2 3">
    <name type="scientific">Galeopterus variegatus</name>
    <name type="common">Malayan flying lemur</name>
    <name type="synonym">Cynocephalus variegatus</name>
    <dbReference type="NCBI Taxonomy" id="482537"/>
    <lineage>
        <taxon>Eukaryota</taxon>
        <taxon>Metazoa</taxon>
        <taxon>Chordata</taxon>
        <taxon>Craniata</taxon>
        <taxon>Vertebrata</taxon>
        <taxon>Euteleostomi</taxon>
        <taxon>Mammalia</taxon>
        <taxon>Eutheria</taxon>
        <taxon>Euarchontoglires</taxon>
        <taxon>Dermoptera</taxon>
        <taxon>Cynocephalidae</taxon>
        <taxon>Galeopterus</taxon>
    </lineage>
</organism>
<evidence type="ECO:0000259" key="1">
    <source>
        <dbReference type="PROSITE" id="PS50805"/>
    </source>
</evidence>
<evidence type="ECO:0000313" key="3">
    <source>
        <dbReference type="RefSeq" id="XP_008570659.1"/>
    </source>
</evidence>
<dbReference type="Pfam" id="PF01352">
    <property type="entry name" value="KRAB"/>
    <property type="match status" value="1"/>
</dbReference>
<sequence>MCSECGSHREDWGHPGNQEMAFEDVAVNFTLEEWAMLDHSQKKLYRDVMGEIFTNLAPKGRKWEDQNIEDQYKNRRRNLNNHTVDKICERWLFMDQNGSNRAHLRVQVPKLRNRLYNSLPEAKVVKTLPWPCSS</sequence>
<dbReference type="GeneID" id="103590240"/>
<name>A0ABM0QQL8_GALVR</name>
<dbReference type="Gene3D" id="6.10.140.140">
    <property type="match status" value="1"/>
</dbReference>
<dbReference type="PROSITE" id="PS50805">
    <property type="entry name" value="KRAB"/>
    <property type="match status" value="1"/>
</dbReference>
<feature type="domain" description="KRAB" evidence="1">
    <location>
        <begin position="20"/>
        <end position="103"/>
    </location>
</feature>
<dbReference type="InterPro" id="IPR001909">
    <property type="entry name" value="KRAB"/>
</dbReference>
<accession>A0ABM0QQL8</accession>
<dbReference type="PANTHER" id="PTHR23232:SF158">
    <property type="entry name" value="KRAB DOMAIN-CONTAINING PROTEIN 5"/>
    <property type="match status" value="1"/>
</dbReference>
<reference evidence="3" key="1">
    <citation type="submission" date="2025-08" db="UniProtKB">
        <authorList>
            <consortium name="RefSeq"/>
        </authorList>
    </citation>
    <scope>IDENTIFICATION</scope>
</reference>
<proteinExistence type="predicted"/>
<gene>
    <name evidence="3" type="primary">LOC103590240</name>
</gene>
<protein>
    <submittedName>
        <fullName evidence="3">Zinc finger protein 124-like</fullName>
    </submittedName>
</protein>
<dbReference type="PANTHER" id="PTHR23232">
    <property type="entry name" value="KRAB DOMAIN C2H2 ZINC FINGER"/>
    <property type="match status" value="1"/>
</dbReference>
<dbReference type="Proteomes" id="UP000694923">
    <property type="component" value="Unplaced"/>
</dbReference>
<evidence type="ECO:0000313" key="2">
    <source>
        <dbReference type="Proteomes" id="UP000694923"/>
    </source>
</evidence>
<dbReference type="InterPro" id="IPR036051">
    <property type="entry name" value="KRAB_dom_sf"/>
</dbReference>
<dbReference type="CDD" id="cd07765">
    <property type="entry name" value="KRAB_A-box"/>
    <property type="match status" value="1"/>
</dbReference>